<organism evidence="1 2">
    <name type="scientific">Steinernema carpocapsae</name>
    <name type="common">Entomopathogenic nematode</name>
    <dbReference type="NCBI Taxonomy" id="34508"/>
    <lineage>
        <taxon>Eukaryota</taxon>
        <taxon>Metazoa</taxon>
        <taxon>Ecdysozoa</taxon>
        <taxon>Nematoda</taxon>
        <taxon>Chromadorea</taxon>
        <taxon>Rhabditida</taxon>
        <taxon>Tylenchina</taxon>
        <taxon>Panagrolaimomorpha</taxon>
        <taxon>Strongyloidoidea</taxon>
        <taxon>Steinernematidae</taxon>
        <taxon>Steinernema</taxon>
    </lineage>
</organism>
<dbReference type="AlphaFoldDB" id="A0A4U8UN54"/>
<sequence length="118" mass="13593">MSDETGLELSRRLQALTLVVPVRKIRPQSARRRQHRASLDEGIVTLKTAIDLQHRRANSKRICSFGTRDSHARHRKSSRREPEIMNHLASKTPSPFLITFDVQHSLSCLNARWVWGQS</sequence>
<keyword evidence="2" id="KW-1185">Reference proteome</keyword>
<dbReference type="EMBL" id="AZBU02000001">
    <property type="protein sequence ID" value="TMS32928.1"/>
    <property type="molecule type" value="Genomic_DNA"/>
</dbReference>
<evidence type="ECO:0000313" key="2">
    <source>
        <dbReference type="Proteomes" id="UP000298663"/>
    </source>
</evidence>
<name>A0A4U8UN54_STECR</name>
<gene>
    <name evidence="1" type="ORF">L596_000719</name>
</gene>
<evidence type="ECO:0000313" key="1">
    <source>
        <dbReference type="EMBL" id="TMS32928.1"/>
    </source>
</evidence>
<dbReference type="Proteomes" id="UP000298663">
    <property type="component" value="Unassembled WGS sequence"/>
</dbReference>
<accession>A0A4U8UN54</accession>
<reference evidence="1 2" key="1">
    <citation type="journal article" date="2015" name="Genome Biol.">
        <title>Comparative genomics of Steinernema reveals deeply conserved gene regulatory networks.</title>
        <authorList>
            <person name="Dillman A.R."/>
            <person name="Macchietto M."/>
            <person name="Porter C.F."/>
            <person name="Rogers A."/>
            <person name="Williams B."/>
            <person name="Antoshechkin I."/>
            <person name="Lee M.M."/>
            <person name="Goodwin Z."/>
            <person name="Lu X."/>
            <person name="Lewis E.E."/>
            <person name="Goodrich-Blair H."/>
            <person name="Stock S.P."/>
            <person name="Adams B.J."/>
            <person name="Sternberg P.W."/>
            <person name="Mortazavi A."/>
        </authorList>
    </citation>
    <scope>NUCLEOTIDE SEQUENCE [LARGE SCALE GENOMIC DNA]</scope>
    <source>
        <strain evidence="1 2">ALL</strain>
    </source>
</reference>
<proteinExistence type="predicted"/>
<protein>
    <submittedName>
        <fullName evidence="1">Uncharacterized protein</fullName>
    </submittedName>
</protein>
<reference evidence="1 2" key="2">
    <citation type="journal article" date="2019" name="G3 (Bethesda)">
        <title>Hybrid Assembly of the Genome of the Entomopathogenic Nematode Steinernema carpocapsae Identifies the X-Chromosome.</title>
        <authorList>
            <person name="Serra L."/>
            <person name="Macchietto M."/>
            <person name="Macias-Munoz A."/>
            <person name="McGill C.J."/>
            <person name="Rodriguez I.M."/>
            <person name="Rodriguez B."/>
            <person name="Murad R."/>
            <person name="Mortazavi A."/>
        </authorList>
    </citation>
    <scope>NUCLEOTIDE SEQUENCE [LARGE SCALE GENOMIC DNA]</scope>
    <source>
        <strain evidence="1 2">ALL</strain>
    </source>
</reference>
<comment type="caution">
    <text evidence="1">The sequence shown here is derived from an EMBL/GenBank/DDBJ whole genome shotgun (WGS) entry which is preliminary data.</text>
</comment>